<name>A0A9N9N8E6_9GLOM</name>
<dbReference type="Proteomes" id="UP000789342">
    <property type="component" value="Unassembled WGS sequence"/>
</dbReference>
<reference evidence="2" key="1">
    <citation type="submission" date="2021-06" db="EMBL/GenBank/DDBJ databases">
        <authorList>
            <person name="Kallberg Y."/>
            <person name="Tangrot J."/>
            <person name="Rosling A."/>
        </authorList>
    </citation>
    <scope>NUCLEOTIDE SEQUENCE</scope>
    <source>
        <strain evidence="2">CL551</strain>
    </source>
</reference>
<keyword evidence="3" id="KW-1185">Reference proteome</keyword>
<protein>
    <submittedName>
        <fullName evidence="2">11979_t:CDS:1</fullName>
    </submittedName>
</protein>
<dbReference type="AlphaFoldDB" id="A0A9N9N8E6"/>
<sequence length="118" mass="13633">SKYAIWDEGDNYIIENFEGEDIRVIPSSSVYHMDHGEGNNGGKRGSKINFFKKRLSKSDSPTKDMVEDGENNENEKIRDAKAKEEIRDEKTIMEEINDDKAMEEIKEDKGKKKDDETE</sequence>
<comment type="caution">
    <text evidence="2">The sequence shown here is derived from an EMBL/GenBank/DDBJ whole genome shotgun (WGS) entry which is preliminary data.</text>
</comment>
<proteinExistence type="predicted"/>
<accession>A0A9N9N8E6</accession>
<feature type="region of interest" description="Disordered" evidence="1">
    <location>
        <begin position="52"/>
        <end position="118"/>
    </location>
</feature>
<dbReference type="EMBL" id="CAJVPV010019639">
    <property type="protein sequence ID" value="CAG8711713.1"/>
    <property type="molecule type" value="Genomic_DNA"/>
</dbReference>
<gene>
    <name evidence="2" type="ORF">AMORRO_LOCUS12726</name>
</gene>
<evidence type="ECO:0000313" key="2">
    <source>
        <dbReference type="EMBL" id="CAG8711713.1"/>
    </source>
</evidence>
<feature type="compositionally biased region" description="Basic and acidic residues" evidence="1">
    <location>
        <begin position="56"/>
        <end position="66"/>
    </location>
</feature>
<dbReference type="OrthoDB" id="10640974at2759"/>
<feature type="compositionally biased region" description="Basic and acidic residues" evidence="1">
    <location>
        <begin position="73"/>
        <end position="118"/>
    </location>
</feature>
<evidence type="ECO:0000256" key="1">
    <source>
        <dbReference type="SAM" id="MobiDB-lite"/>
    </source>
</evidence>
<organism evidence="2 3">
    <name type="scientific">Acaulospora morrowiae</name>
    <dbReference type="NCBI Taxonomy" id="94023"/>
    <lineage>
        <taxon>Eukaryota</taxon>
        <taxon>Fungi</taxon>
        <taxon>Fungi incertae sedis</taxon>
        <taxon>Mucoromycota</taxon>
        <taxon>Glomeromycotina</taxon>
        <taxon>Glomeromycetes</taxon>
        <taxon>Diversisporales</taxon>
        <taxon>Acaulosporaceae</taxon>
        <taxon>Acaulospora</taxon>
    </lineage>
</organism>
<feature type="non-terminal residue" evidence="2">
    <location>
        <position position="1"/>
    </location>
</feature>
<evidence type="ECO:0000313" key="3">
    <source>
        <dbReference type="Proteomes" id="UP000789342"/>
    </source>
</evidence>